<evidence type="ECO:0000313" key="2">
    <source>
        <dbReference type="Proteomes" id="UP001501204"/>
    </source>
</evidence>
<accession>A0ABN2KDP4</accession>
<dbReference type="Proteomes" id="UP001501204">
    <property type="component" value="Unassembled WGS sequence"/>
</dbReference>
<protein>
    <submittedName>
        <fullName evidence="1">Uncharacterized protein</fullName>
    </submittedName>
</protein>
<organism evidence="1 2">
    <name type="scientific">Kocuria aegyptia</name>
    <dbReference type="NCBI Taxonomy" id="330943"/>
    <lineage>
        <taxon>Bacteria</taxon>
        <taxon>Bacillati</taxon>
        <taxon>Actinomycetota</taxon>
        <taxon>Actinomycetes</taxon>
        <taxon>Micrococcales</taxon>
        <taxon>Micrococcaceae</taxon>
        <taxon>Kocuria</taxon>
    </lineage>
</organism>
<dbReference type="EMBL" id="BAAAOA010000013">
    <property type="protein sequence ID" value="GAA1753723.1"/>
    <property type="molecule type" value="Genomic_DNA"/>
</dbReference>
<comment type="caution">
    <text evidence="1">The sequence shown here is derived from an EMBL/GenBank/DDBJ whole genome shotgun (WGS) entry which is preliminary data.</text>
</comment>
<proteinExistence type="predicted"/>
<gene>
    <name evidence="1" type="ORF">GCM10009767_10960</name>
</gene>
<evidence type="ECO:0000313" key="1">
    <source>
        <dbReference type="EMBL" id="GAA1753723.1"/>
    </source>
</evidence>
<name>A0ABN2KDP4_9MICC</name>
<keyword evidence="2" id="KW-1185">Reference proteome</keyword>
<sequence length="120" mass="13351">MPVAIPVTARGTLREAKGSPSRLAHGSHETPIAMHEAWAFQLWSWLRSPCWAVSGTHTVALMTEQLYEWMAPQQPSDALEEYLTERAPALEHLCSDMADHGFNPSRVLEGTIDSVAPVWE</sequence>
<reference evidence="1 2" key="1">
    <citation type="journal article" date="2019" name="Int. J. Syst. Evol. Microbiol.">
        <title>The Global Catalogue of Microorganisms (GCM) 10K type strain sequencing project: providing services to taxonomists for standard genome sequencing and annotation.</title>
        <authorList>
            <consortium name="The Broad Institute Genomics Platform"/>
            <consortium name="The Broad Institute Genome Sequencing Center for Infectious Disease"/>
            <person name="Wu L."/>
            <person name="Ma J."/>
        </authorList>
    </citation>
    <scope>NUCLEOTIDE SEQUENCE [LARGE SCALE GENOMIC DNA]</scope>
    <source>
        <strain evidence="1 2">JCM 14735</strain>
    </source>
</reference>